<evidence type="ECO:0000313" key="2">
    <source>
        <dbReference type="Proteomes" id="UP000249619"/>
    </source>
</evidence>
<keyword evidence="2" id="KW-1185">Reference proteome</keyword>
<reference evidence="2" key="1">
    <citation type="submission" date="2018-05" db="EMBL/GenBank/DDBJ databases">
        <title>Draft genome sequence of Stemphylium lycopersici strain CIDEFI 213.</title>
        <authorList>
            <person name="Medina R."/>
            <person name="Franco M.E.E."/>
            <person name="Lucentini C.G."/>
            <person name="Saparrat M.C.N."/>
            <person name="Balatti P.A."/>
        </authorList>
    </citation>
    <scope>NUCLEOTIDE SEQUENCE [LARGE SCALE GENOMIC DNA]</scope>
    <source>
        <strain evidence="2">CIDEFI 213</strain>
    </source>
</reference>
<name>A0A364MVX6_STELY</name>
<evidence type="ECO:0000313" key="1">
    <source>
        <dbReference type="EMBL" id="RAR05069.1"/>
    </source>
</evidence>
<dbReference type="AlphaFoldDB" id="A0A364MVX6"/>
<proteinExistence type="predicted"/>
<accession>A0A364MVX6</accession>
<comment type="caution">
    <text evidence="1">The sequence shown here is derived from an EMBL/GenBank/DDBJ whole genome shotgun (WGS) entry which is preliminary data.</text>
</comment>
<protein>
    <submittedName>
        <fullName evidence="1">Uncharacterized protein</fullName>
    </submittedName>
</protein>
<sequence>MANAEATAISQLDAGQKAMYSDLLHDWRFERAEHANMKRKEGKLLMEISRTITTRHLYMISGKDEIYDRLITVKQQLTPTTATRSRELEADLPETTGYQAQDDFLTVVRTIAPK</sequence>
<gene>
    <name evidence="1" type="ORF">DDE83_007562</name>
</gene>
<dbReference type="EMBL" id="QGDH01000140">
    <property type="protein sequence ID" value="RAR05069.1"/>
    <property type="molecule type" value="Genomic_DNA"/>
</dbReference>
<dbReference type="Proteomes" id="UP000249619">
    <property type="component" value="Unassembled WGS sequence"/>
</dbReference>
<organism evidence="1 2">
    <name type="scientific">Stemphylium lycopersici</name>
    <name type="common">Tomato gray leaf spot disease fungus</name>
    <name type="synonym">Thyrospora lycopersici</name>
    <dbReference type="NCBI Taxonomy" id="183478"/>
    <lineage>
        <taxon>Eukaryota</taxon>
        <taxon>Fungi</taxon>
        <taxon>Dikarya</taxon>
        <taxon>Ascomycota</taxon>
        <taxon>Pezizomycotina</taxon>
        <taxon>Dothideomycetes</taxon>
        <taxon>Pleosporomycetidae</taxon>
        <taxon>Pleosporales</taxon>
        <taxon>Pleosporineae</taxon>
        <taxon>Pleosporaceae</taxon>
        <taxon>Stemphylium</taxon>
    </lineage>
</organism>